<dbReference type="PANTHER" id="PTHR43080">
    <property type="entry name" value="CBS DOMAIN-CONTAINING PROTEIN CBSX3, MITOCHONDRIAL"/>
    <property type="match status" value="1"/>
</dbReference>
<dbReference type="Gene3D" id="3.10.580.10">
    <property type="entry name" value="CBS-domain"/>
    <property type="match status" value="1"/>
</dbReference>
<dbReference type="RefSeq" id="WP_117949871.1">
    <property type="nucleotide sequence ID" value="NZ_JBBMEZ010000010.1"/>
</dbReference>
<name>A0ABV1F8U4_9FIRM</name>
<dbReference type="CDD" id="cd09834">
    <property type="entry name" value="CBS_pair_bac"/>
    <property type="match status" value="1"/>
</dbReference>
<evidence type="ECO:0000256" key="2">
    <source>
        <dbReference type="PROSITE-ProRule" id="PRU00703"/>
    </source>
</evidence>
<keyword evidence="5" id="KW-1185">Reference proteome</keyword>
<evidence type="ECO:0000256" key="1">
    <source>
        <dbReference type="ARBA" id="ARBA00023122"/>
    </source>
</evidence>
<dbReference type="Pfam" id="PF00571">
    <property type="entry name" value="CBS"/>
    <property type="match status" value="2"/>
</dbReference>
<dbReference type="PROSITE" id="PS51371">
    <property type="entry name" value="CBS"/>
    <property type="match status" value="1"/>
</dbReference>
<proteinExistence type="predicted"/>
<dbReference type="SMART" id="SM00116">
    <property type="entry name" value="CBS"/>
    <property type="match status" value="2"/>
</dbReference>
<evidence type="ECO:0000313" key="5">
    <source>
        <dbReference type="Proteomes" id="UP001490816"/>
    </source>
</evidence>
<dbReference type="EMBL" id="JBBMEZ010000010">
    <property type="protein sequence ID" value="MEQ2469721.1"/>
    <property type="molecule type" value="Genomic_DNA"/>
</dbReference>
<protein>
    <submittedName>
        <fullName evidence="4">CBS domain-containing protein</fullName>
    </submittedName>
</protein>
<gene>
    <name evidence="4" type="ORF">WMO39_05145</name>
</gene>
<dbReference type="Proteomes" id="UP001490816">
    <property type="component" value="Unassembled WGS sequence"/>
</dbReference>
<dbReference type="SUPFAM" id="SSF54631">
    <property type="entry name" value="CBS-domain pair"/>
    <property type="match status" value="1"/>
</dbReference>
<evidence type="ECO:0000259" key="3">
    <source>
        <dbReference type="PROSITE" id="PS51371"/>
    </source>
</evidence>
<sequence>MNVIMLLKHKDSLKYIYEDNTLRQGLEKMRAHSYTAIPVITRDGKYVGTVSEGDFLWHIIDKKTSGDIEEQEEFRIRDILRHDFNPAVKISVGMDELLARAMNQNFIPVTDDRGTFIGIVTRQDIIRYFVNK</sequence>
<dbReference type="InterPro" id="IPR051257">
    <property type="entry name" value="Diverse_CBS-Domain"/>
</dbReference>
<accession>A0ABV1F8U4</accession>
<evidence type="ECO:0000313" key="4">
    <source>
        <dbReference type="EMBL" id="MEQ2469721.1"/>
    </source>
</evidence>
<keyword evidence="1 2" id="KW-0129">CBS domain</keyword>
<dbReference type="InterPro" id="IPR000644">
    <property type="entry name" value="CBS_dom"/>
</dbReference>
<dbReference type="PANTHER" id="PTHR43080:SF26">
    <property type="entry name" value="REGULATORY PROTEIN"/>
    <property type="match status" value="1"/>
</dbReference>
<organism evidence="4 5">
    <name type="scientific">Ruminococcoides intestinale</name>
    <dbReference type="NCBI Taxonomy" id="3133162"/>
    <lineage>
        <taxon>Bacteria</taxon>
        <taxon>Bacillati</taxon>
        <taxon>Bacillota</taxon>
        <taxon>Clostridia</taxon>
        <taxon>Eubacteriales</taxon>
        <taxon>Oscillospiraceae</taxon>
        <taxon>Ruminococcoides</taxon>
    </lineage>
</organism>
<reference evidence="4 5" key="1">
    <citation type="submission" date="2024-03" db="EMBL/GenBank/DDBJ databases">
        <title>Human intestinal bacterial collection.</title>
        <authorList>
            <person name="Pauvert C."/>
            <person name="Hitch T.C.A."/>
            <person name="Clavel T."/>
        </authorList>
    </citation>
    <scope>NUCLEOTIDE SEQUENCE [LARGE SCALE GENOMIC DNA]</scope>
    <source>
        <strain evidence="4 5">CLA-JM-H38</strain>
    </source>
</reference>
<dbReference type="InterPro" id="IPR046342">
    <property type="entry name" value="CBS_dom_sf"/>
</dbReference>
<comment type="caution">
    <text evidence="4">The sequence shown here is derived from an EMBL/GenBank/DDBJ whole genome shotgun (WGS) entry which is preliminary data.</text>
</comment>
<feature type="domain" description="CBS" evidence="3">
    <location>
        <begin position="7"/>
        <end position="65"/>
    </location>
</feature>